<comment type="caution">
    <text evidence="10">The sequence shown here is derived from an EMBL/GenBank/DDBJ whole genome shotgun (WGS) entry which is preliminary data.</text>
</comment>
<evidence type="ECO:0000256" key="6">
    <source>
        <dbReference type="ARBA" id="ARBA00023157"/>
    </source>
</evidence>
<dbReference type="PROSITE" id="PS00139">
    <property type="entry name" value="THIOL_PROTEASE_CYS"/>
    <property type="match status" value="1"/>
</dbReference>
<evidence type="ECO:0000256" key="7">
    <source>
        <dbReference type="SAM" id="Phobius"/>
    </source>
</evidence>
<evidence type="ECO:0000313" key="11">
    <source>
        <dbReference type="Proteomes" id="UP000187209"/>
    </source>
</evidence>
<dbReference type="GO" id="GO:0006508">
    <property type="term" value="P:proteolysis"/>
    <property type="evidence" value="ECO:0007669"/>
    <property type="project" value="UniProtKB-KW"/>
</dbReference>
<sequence length="350" mass="38393">MLGSYNENRTSGWKKSTIAIIGVVAMACIIGTVAIVRSNDNKFMSILNAEEHEFHEFMAIYNKVYATEEEFTHRFRIFRDNLAYIRVFNSMGDTMVLGVNEFADMDFIEFRSKYLTHRFPERQSENGETFEGLTAPTSVDWRTKGAVTPVKNQGQCGSCWAFSTTGSVEGAWFLAGHTLVSLSEQQLVDCSRAQGNMGCNGGLMDDGFKYIIANKGITTEANYPYTAKDGICNKTKAAQVAATISTYTDVTANNPTALQNAVAQQPVSIAVEADQNAWQLYKSGVVTKNCGTNLDHGVLIVGYDTTASPPYWIVKNSWGASWGMEGYIEIEISSGPGVCGINKQPSYPVV</sequence>
<organism evidence="10 11">
    <name type="scientific">Stentor coeruleus</name>
    <dbReference type="NCBI Taxonomy" id="5963"/>
    <lineage>
        <taxon>Eukaryota</taxon>
        <taxon>Sar</taxon>
        <taxon>Alveolata</taxon>
        <taxon>Ciliophora</taxon>
        <taxon>Postciliodesmatophora</taxon>
        <taxon>Heterotrichea</taxon>
        <taxon>Heterotrichida</taxon>
        <taxon>Stentoridae</taxon>
        <taxon>Stentor</taxon>
    </lineage>
</organism>
<dbReference type="OrthoDB" id="190265at2759"/>
<dbReference type="InterPro" id="IPR013201">
    <property type="entry name" value="Prot_inhib_I29"/>
</dbReference>
<dbReference type="InterPro" id="IPR039417">
    <property type="entry name" value="Peptidase_C1A_papain-like"/>
</dbReference>
<keyword evidence="11" id="KW-1185">Reference proteome</keyword>
<dbReference type="SMART" id="SM00645">
    <property type="entry name" value="Pept_C1"/>
    <property type="match status" value="1"/>
</dbReference>
<dbReference type="Pfam" id="PF08246">
    <property type="entry name" value="Inhibitor_I29"/>
    <property type="match status" value="1"/>
</dbReference>
<evidence type="ECO:0000259" key="8">
    <source>
        <dbReference type="SMART" id="SM00645"/>
    </source>
</evidence>
<reference evidence="10 11" key="1">
    <citation type="submission" date="2016-11" db="EMBL/GenBank/DDBJ databases">
        <title>The macronuclear genome of Stentor coeruleus: a giant cell with tiny introns.</title>
        <authorList>
            <person name="Slabodnick M."/>
            <person name="Ruby J.G."/>
            <person name="Reiff S.B."/>
            <person name="Swart E.C."/>
            <person name="Gosai S."/>
            <person name="Prabakaran S."/>
            <person name="Witkowska E."/>
            <person name="Larue G.E."/>
            <person name="Fisher S."/>
            <person name="Freeman R.M."/>
            <person name="Gunawardena J."/>
            <person name="Chu W."/>
            <person name="Stover N.A."/>
            <person name="Gregory B.D."/>
            <person name="Nowacki M."/>
            <person name="Derisi J."/>
            <person name="Roy S.W."/>
            <person name="Marshall W.F."/>
            <person name="Sood P."/>
        </authorList>
    </citation>
    <scope>NUCLEOTIDE SEQUENCE [LARGE SCALE GENOMIC DNA]</scope>
    <source>
        <strain evidence="10">WM001</strain>
    </source>
</reference>
<dbReference type="InterPro" id="IPR000169">
    <property type="entry name" value="Pept_cys_AS"/>
</dbReference>
<keyword evidence="6" id="KW-1015">Disulfide bond</keyword>
<evidence type="ECO:0000256" key="4">
    <source>
        <dbReference type="ARBA" id="ARBA00022801"/>
    </source>
</evidence>
<proteinExistence type="inferred from homology"/>
<dbReference type="Gene3D" id="3.90.70.10">
    <property type="entry name" value="Cysteine proteinases"/>
    <property type="match status" value="1"/>
</dbReference>
<dbReference type="InterPro" id="IPR038765">
    <property type="entry name" value="Papain-like_cys_pep_sf"/>
</dbReference>
<dbReference type="InterPro" id="IPR025660">
    <property type="entry name" value="Pept_his_AS"/>
</dbReference>
<protein>
    <submittedName>
        <fullName evidence="10">Uncharacterized protein</fullName>
    </submittedName>
</protein>
<keyword evidence="3" id="KW-0732">Signal</keyword>
<comment type="similarity">
    <text evidence="1">Belongs to the peptidase C1 family.</text>
</comment>
<dbReference type="Proteomes" id="UP000187209">
    <property type="component" value="Unassembled WGS sequence"/>
</dbReference>
<evidence type="ECO:0000256" key="5">
    <source>
        <dbReference type="ARBA" id="ARBA00023145"/>
    </source>
</evidence>
<dbReference type="Pfam" id="PF00112">
    <property type="entry name" value="Peptidase_C1"/>
    <property type="match status" value="1"/>
</dbReference>
<keyword evidence="7" id="KW-1133">Transmembrane helix</keyword>
<dbReference type="SUPFAM" id="SSF54001">
    <property type="entry name" value="Cysteine proteinases"/>
    <property type="match status" value="1"/>
</dbReference>
<gene>
    <name evidence="10" type="ORF">SteCoe_2628</name>
</gene>
<feature type="transmembrane region" description="Helical" evidence="7">
    <location>
        <begin position="16"/>
        <end position="36"/>
    </location>
</feature>
<dbReference type="PROSITE" id="PS00640">
    <property type="entry name" value="THIOL_PROTEASE_ASN"/>
    <property type="match status" value="1"/>
</dbReference>
<keyword evidence="2" id="KW-0645">Protease</keyword>
<dbReference type="InterPro" id="IPR013128">
    <property type="entry name" value="Peptidase_C1A"/>
</dbReference>
<keyword evidence="4" id="KW-0378">Hydrolase</keyword>
<dbReference type="EMBL" id="MPUH01000029">
    <property type="protein sequence ID" value="OMJ94284.1"/>
    <property type="molecule type" value="Genomic_DNA"/>
</dbReference>
<dbReference type="PANTHER" id="PTHR12411">
    <property type="entry name" value="CYSTEINE PROTEASE FAMILY C1-RELATED"/>
    <property type="match status" value="1"/>
</dbReference>
<dbReference type="InterPro" id="IPR000668">
    <property type="entry name" value="Peptidase_C1A_C"/>
</dbReference>
<dbReference type="CDD" id="cd02248">
    <property type="entry name" value="Peptidase_C1A"/>
    <property type="match status" value="1"/>
</dbReference>
<dbReference type="PRINTS" id="PR00705">
    <property type="entry name" value="PAPAIN"/>
</dbReference>
<dbReference type="GO" id="GO:0008234">
    <property type="term" value="F:cysteine-type peptidase activity"/>
    <property type="evidence" value="ECO:0007669"/>
    <property type="project" value="InterPro"/>
</dbReference>
<evidence type="ECO:0000256" key="3">
    <source>
        <dbReference type="ARBA" id="ARBA00022729"/>
    </source>
</evidence>
<keyword evidence="7" id="KW-0472">Membrane</keyword>
<feature type="domain" description="Cathepsin propeptide inhibitor" evidence="9">
    <location>
        <begin position="54"/>
        <end position="110"/>
    </location>
</feature>
<evidence type="ECO:0000259" key="9">
    <source>
        <dbReference type="SMART" id="SM00848"/>
    </source>
</evidence>
<dbReference type="PROSITE" id="PS00639">
    <property type="entry name" value="THIOL_PROTEASE_HIS"/>
    <property type="match status" value="1"/>
</dbReference>
<keyword evidence="7" id="KW-0812">Transmembrane</keyword>
<dbReference type="FunFam" id="3.90.70.10:FF:000067">
    <property type="entry name" value="Senescence-specific cysteine protease"/>
    <property type="match status" value="1"/>
</dbReference>
<name>A0A1R2CZ55_9CILI</name>
<dbReference type="SMART" id="SM00848">
    <property type="entry name" value="Inhibitor_I29"/>
    <property type="match status" value="1"/>
</dbReference>
<dbReference type="AlphaFoldDB" id="A0A1R2CZ55"/>
<dbReference type="InterPro" id="IPR025661">
    <property type="entry name" value="Pept_asp_AS"/>
</dbReference>
<feature type="domain" description="Peptidase C1A papain C-terminal" evidence="8">
    <location>
        <begin position="135"/>
        <end position="349"/>
    </location>
</feature>
<evidence type="ECO:0000256" key="2">
    <source>
        <dbReference type="ARBA" id="ARBA00022670"/>
    </source>
</evidence>
<evidence type="ECO:0000256" key="1">
    <source>
        <dbReference type="ARBA" id="ARBA00008455"/>
    </source>
</evidence>
<evidence type="ECO:0000313" key="10">
    <source>
        <dbReference type="EMBL" id="OMJ94284.1"/>
    </source>
</evidence>
<accession>A0A1R2CZ55</accession>
<keyword evidence="5" id="KW-0865">Zymogen</keyword>